<evidence type="ECO:0000256" key="4">
    <source>
        <dbReference type="ARBA" id="ARBA00022833"/>
    </source>
</evidence>
<dbReference type="GO" id="GO:0016787">
    <property type="term" value="F:hydrolase activity"/>
    <property type="evidence" value="ECO:0007669"/>
    <property type="project" value="UniProtKB-KW"/>
</dbReference>
<comment type="cofactor">
    <cofactor evidence="1">
        <name>Zn(2+)</name>
        <dbReference type="ChEBI" id="CHEBI:29105"/>
    </cofactor>
</comment>
<dbReference type="SUPFAM" id="SSF56281">
    <property type="entry name" value="Metallo-hydrolase/oxidoreductase"/>
    <property type="match status" value="1"/>
</dbReference>
<gene>
    <name evidence="6" type="ORF">SAMN02745941_02312</name>
</gene>
<dbReference type="GO" id="GO:0046872">
    <property type="term" value="F:metal ion binding"/>
    <property type="evidence" value="ECO:0007669"/>
    <property type="project" value="UniProtKB-KW"/>
</dbReference>
<accession>A0A1M5YXN6</accession>
<protein>
    <submittedName>
        <fullName evidence="6">Glyoxylase, beta-lactamase superfamily II</fullName>
    </submittedName>
</protein>
<reference evidence="6 7" key="1">
    <citation type="submission" date="2016-11" db="EMBL/GenBank/DDBJ databases">
        <authorList>
            <person name="Jaros S."/>
            <person name="Januszkiewicz K."/>
            <person name="Wedrychowicz H."/>
        </authorList>
    </citation>
    <scope>NUCLEOTIDE SEQUENCE [LARGE SCALE GENOMIC DNA]</scope>
    <source>
        <strain evidence="6 7">DSM 6191</strain>
    </source>
</reference>
<dbReference type="Gene3D" id="3.60.15.10">
    <property type="entry name" value="Ribonuclease Z/Hydroxyacylglutathione hydrolase-like"/>
    <property type="match status" value="1"/>
</dbReference>
<evidence type="ECO:0000256" key="1">
    <source>
        <dbReference type="ARBA" id="ARBA00001947"/>
    </source>
</evidence>
<dbReference type="Pfam" id="PF00753">
    <property type="entry name" value="Lactamase_B"/>
    <property type="match status" value="1"/>
</dbReference>
<sequence>MKKLTLFGDMDINCYIIEYDNKCYIVDPGYEKDKIREYIQEHNLNVLGILLTHGHIDHISAMDCFDVPVYVHENEYDNLVQNYNNVFNRYGRDMEYFLEDINLIKIDESNKFSIGDKEITVIYTPGHTIGGVCYKFEDDLFTGDTLFKGVVGKWVFPTGDLESMKKSVINLIETQIEDVRVHPGHGESSTIGEEKNSNKFYLEWK</sequence>
<dbReference type="PANTHER" id="PTHR46233:SF3">
    <property type="entry name" value="HYDROXYACYLGLUTATHIONE HYDROLASE GLOC"/>
    <property type="match status" value="1"/>
</dbReference>
<name>A0A1M5YXN6_9CLOT</name>
<evidence type="ECO:0000256" key="2">
    <source>
        <dbReference type="ARBA" id="ARBA00022723"/>
    </source>
</evidence>
<dbReference type="CDD" id="cd06262">
    <property type="entry name" value="metallo-hydrolase-like_MBL-fold"/>
    <property type="match status" value="1"/>
</dbReference>
<evidence type="ECO:0000256" key="3">
    <source>
        <dbReference type="ARBA" id="ARBA00022801"/>
    </source>
</evidence>
<keyword evidence="2" id="KW-0479">Metal-binding</keyword>
<keyword evidence="4" id="KW-0862">Zinc</keyword>
<dbReference type="SMART" id="SM00849">
    <property type="entry name" value="Lactamase_B"/>
    <property type="match status" value="1"/>
</dbReference>
<proteinExistence type="predicted"/>
<dbReference type="EMBL" id="FQXU01000007">
    <property type="protein sequence ID" value="SHI16680.1"/>
    <property type="molecule type" value="Genomic_DNA"/>
</dbReference>
<dbReference type="Proteomes" id="UP000184241">
    <property type="component" value="Unassembled WGS sequence"/>
</dbReference>
<dbReference type="InterPro" id="IPR051453">
    <property type="entry name" value="MBL_Glyoxalase_II"/>
</dbReference>
<organism evidence="6 7">
    <name type="scientific">Clostridium intestinale DSM 6191</name>
    <dbReference type="NCBI Taxonomy" id="1121320"/>
    <lineage>
        <taxon>Bacteria</taxon>
        <taxon>Bacillati</taxon>
        <taxon>Bacillota</taxon>
        <taxon>Clostridia</taxon>
        <taxon>Eubacteriales</taxon>
        <taxon>Clostridiaceae</taxon>
        <taxon>Clostridium</taxon>
    </lineage>
</organism>
<feature type="domain" description="Metallo-beta-lactamase" evidence="5">
    <location>
        <begin position="11"/>
        <end position="185"/>
    </location>
</feature>
<dbReference type="RefSeq" id="WP_073019615.1">
    <property type="nucleotide sequence ID" value="NZ_FQXU01000007.1"/>
</dbReference>
<keyword evidence="3" id="KW-0378">Hydrolase</keyword>
<dbReference type="InterPro" id="IPR036866">
    <property type="entry name" value="RibonucZ/Hydroxyglut_hydro"/>
</dbReference>
<dbReference type="AlphaFoldDB" id="A0A1M5YXN6"/>
<dbReference type="PANTHER" id="PTHR46233">
    <property type="entry name" value="HYDROXYACYLGLUTATHIONE HYDROLASE GLOC"/>
    <property type="match status" value="1"/>
</dbReference>
<evidence type="ECO:0000259" key="5">
    <source>
        <dbReference type="SMART" id="SM00849"/>
    </source>
</evidence>
<evidence type="ECO:0000313" key="6">
    <source>
        <dbReference type="EMBL" id="SHI16680.1"/>
    </source>
</evidence>
<evidence type="ECO:0000313" key="7">
    <source>
        <dbReference type="Proteomes" id="UP000184241"/>
    </source>
</evidence>
<dbReference type="InterPro" id="IPR001279">
    <property type="entry name" value="Metallo-B-lactamas"/>
</dbReference>